<sequence length="102" mass="11998">MEAIHSHNCNLNIWYYLSDEVWNRVAKLYERMPGWIGYINGIPHWYGQEEDNVYIQASVEPSGLSFFARMNQSDWDSWIARFKSEATKELGFEVGEPEDGFE</sequence>
<protein>
    <submittedName>
        <fullName evidence="1">Uncharacterized protein</fullName>
    </submittedName>
</protein>
<dbReference type="RefSeq" id="WP_209875400.1">
    <property type="nucleotide sequence ID" value="NZ_JAGGLV010000011.1"/>
</dbReference>
<dbReference type="Proteomes" id="UP000773462">
    <property type="component" value="Unassembled WGS sequence"/>
</dbReference>
<comment type="caution">
    <text evidence="1">The sequence shown here is derived from an EMBL/GenBank/DDBJ whole genome shotgun (WGS) entry which is preliminary data.</text>
</comment>
<proteinExistence type="predicted"/>
<gene>
    <name evidence="1" type="ORF">J2Z70_003559</name>
</gene>
<accession>A0ABS4NTM8</accession>
<organism evidence="1 2">
    <name type="scientific">Paenibacillus silagei</name>
    <dbReference type="NCBI Taxonomy" id="1670801"/>
    <lineage>
        <taxon>Bacteria</taxon>
        <taxon>Bacillati</taxon>
        <taxon>Bacillota</taxon>
        <taxon>Bacilli</taxon>
        <taxon>Bacillales</taxon>
        <taxon>Paenibacillaceae</taxon>
        <taxon>Paenibacillus</taxon>
    </lineage>
</organism>
<evidence type="ECO:0000313" key="2">
    <source>
        <dbReference type="Proteomes" id="UP000773462"/>
    </source>
</evidence>
<dbReference type="EMBL" id="JAGGLV010000011">
    <property type="protein sequence ID" value="MBP2113399.1"/>
    <property type="molecule type" value="Genomic_DNA"/>
</dbReference>
<reference evidence="1 2" key="1">
    <citation type="submission" date="2021-03" db="EMBL/GenBank/DDBJ databases">
        <title>Genomic Encyclopedia of Type Strains, Phase IV (KMG-IV): sequencing the most valuable type-strain genomes for metagenomic binning, comparative biology and taxonomic classification.</title>
        <authorList>
            <person name="Goeker M."/>
        </authorList>
    </citation>
    <scope>NUCLEOTIDE SEQUENCE [LARGE SCALE GENOMIC DNA]</scope>
    <source>
        <strain evidence="1 2">DSM 101953</strain>
    </source>
</reference>
<evidence type="ECO:0000313" key="1">
    <source>
        <dbReference type="EMBL" id="MBP2113399.1"/>
    </source>
</evidence>
<keyword evidence="2" id="KW-1185">Reference proteome</keyword>
<name>A0ABS4NTM8_9BACL</name>